<dbReference type="InterPro" id="IPR025315">
    <property type="entry name" value="DUF4220"/>
</dbReference>
<reference evidence="3" key="4">
    <citation type="submission" date="2019-03" db="UniProtKB">
        <authorList>
            <consortium name="EnsemblPlants"/>
        </authorList>
    </citation>
    <scope>IDENTIFICATION</scope>
</reference>
<dbReference type="EnsemblPlants" id="AET1Gv20952200.1">
    <property type="protein sequence ID" value="AET1Gv20952200.1"/>
    <property type="gene ID" value="AET1Gv20952200"/>
</dbReference>
<protein>
    <recommendedName>
        <fullName evidence="2">DUF4220 domain-containing protein</fullName>
    </recommendedName>
</protein>
<sequence>MDRSSGEVVECLCVPGSAASQLTHASHPLCLSESRRREGKGWKRGSLWLAYLLTDWGPAYVISNLYLETSPRDKIIIAFWVPFLLLHHARPDNISAYTMEDNELWLRLFLLALVKSLGSFIIVYRYILAECTAGLYLRWASGIMLPLGILKHLENTLALRRSELGHIRDRGFSNKQMFNLDDYRDQEKLSELEDEKALLVAHELFEICKGAFCDYPSNINHDDIMNMFSEDRWESMCKVVEMELSLMYDILYTKAAVVHTWHGYAIRLASPPSRSCCLVSTAKRACRQKMKLSVMYCCVRPSSSM</sequence>
<accession>A0A452ZWT1</accession>
<evidence type="ECO:0000259" key="2">
    <source>
        <dbReference type="Pfam" id="PF13968"/>
    </source>
</evidence>
<reference evidence="4" key="2">
    <citation type="journal article" date="2017" name="Nat. Plants">
        <title>The Aegilops tauschii genome reveals multiple impacts of transposons.</title>
        <authorList>
            <person name="Zhao G."/>
            <person name="Zou C."/>
            <person name="Li K."/>
            <person name="Wang K."/>
            <person name="Li T."/>
            <person name="Gao L."/>
            <person name="Zhang X."/>
            <person name="Wang H."/>
            <person name="Yang Z."/>
            <person name="Liu X."/>
            <person name="Jiang W."/>
            <person name="Mao L."/>
            <person name="Kong X."/>
            <person name="Jiao Y."/>
            <person name="Jia J."/>
        </authorList>
    </citation>
    <scope>NUCLEOTIDE SEQUENCE [LARGE SCALE GENOMIC DNA]</scope>
    <source>
        <strain evidence="4">cv. AL8/78</strain>
    </source>
</reference>
<organism evidence="3 4">
    <name type="scientific">Aegilops tauschii subsp. strangulata</name>
    <name type="common">Goatgrass</name>
    <dbReference type="NCBI Taxonomy" id="200361"/>
    <lineage>
        <taxon>Eukaryota</taxon>
        <taxon>Viridiplantae</taxon>
        <taxon>Streptophyta</taxon>
        <taxon>Embryophyta</taxon>
        <taxon>Tracheophyta</taxon>
        <taxon>Spermatophyta</taxon>
        <taxon>Magnoliopsida</taxon>
        <taxon>Liliopsida</taxon>
        <taxon>Poales</taxon>
        <taxon>Poaceae</taxon>
        <taxon>BOP clade</taxon>
        <taxon>Pooideae</taxon>
        <taxon>Triticodae</taxon>
        <taxon>Triticeae</taxon>
        <taxon>Triticinae</taxon>
        <taxon>Aegilops</taxon>
    </lineage>
</organism>
<keyword evidence="4" id="KW-1185">Reference proteome</keyword>
<reference evidence="4" key="1">
    <citation type="journal article" date="2014" name="Science">
        <title>Ancient hybridizations among the ancestral genomes of bread wheat.</title>
        <authorList>
            <consortium name="International Wheat Genome Sequencing Consortium,"/>
            <person name="Marcussen T."/>
            <person name="Sandve S.R."/>
            <person name="Heier L."/>
            <person name="Spannagl M."/>
            <person name="Pfeifer M."/>
            <person name="Jakobsen K.S."/>
            <person name="Wulff B.B."/>
            <person name="Steuernagel B."/>
            <person name="Mayer K.F."/>
            <person name="Olsen O.A."/>
        </authorList>
    </citation>
    <scope>NUCLEOTIDE SEQUENCE [LARGE SCALE GENOMIC DNA]</scope>
    <source>
        <strain evidence="4">cv. AL8/78</strain>
    </source>
</reference>
<reference evidence="3" key="3">
    <citation type="journal article" date="2017" name="Nature">
        <title>Genome sequence of the progenitor of the wheat D genome Aegilops tauschii.</title>
        <authorList>
            <person name="Luo M.C."/>
            <person name="Gu Y.Q."/>
            <person name="Puiu D."/>
            <person name="Wang H."/>
            <person name="Twardziok S.O."/>
            <person name="Deal K.R."/>
            <person name="Huo N."/>
            <person name="Zhu T."/>
            <person name="Wang L."/>
            <person name="Wang Y."/>
            <person name="McGuire P.E."/>
            <person name="Liu S."/>
            <person name="Long H."/>
            <person name="Ramasamy R.K."/>
            <person name="Rodriguez J.C."/>
            <person name="Van S.L."/>
            <person name="Yuan L."/>
            <person name="Wang Z."/>
            <person name="Xia Z."/>
            <person name="Xiao L."/>
            <person name="Anderson O.D."/>
            <person name="Ouyang S."/>
            <person name="Liang Y."/>
            <person name="Zimin A.V."/>
            <person name="Pertea G."/>
            <person name="Qi P."/>
            <person name="Bennetzen J.L."/>
            <person name="Dai X."/>
            <person name="Dawson M.W."/>
            <person name="Muller H.G."/>
            <person name="Kugler K."/>
            <person name="Rivarola-Duarte L."/>
            <person name="Spannagl M."/>
            <person name="Mayer K.F.X."/>
            <person name="Lu F.H."/>
            <person name="Bevan M.W."/>
            <person name="Leroy P."/>
            <person name="Li P."/>
            <person name="You F.M."/>
            <person name="Sun Q."/>
            <person name="Liu Z."/>
            <person name="Lyons E."/>
            <person name="Wicker T."/>
            <person name="Salzberg S.L."/>
            <person name="Devos K.M."/>
            <person name="Dvorak J."/>
        </authorList>
    </citation>
    <scope>NUCLEOTIDE SEQUENCE [LARGE SCALE GENOMIC DNA]</scope>
    <source>
        <strain evidence="3">cv. AL8/78</strain>
    </source>
</reference>
<keyword evidence="1" id="KW-1133">Transmembrane helix</keyword>
<dbReference type="Pfam" id="PF13968">
    <property type="entry name" value="DUF4220"/>
    <property type="match status" value="1"/>
</dbReference>
<name>A0A452ZWT1_AEGTS</name>
<dbReference type="PANTHER" id="PTHR31325">
    <property type="entry name" value="OS01G0798800 PROTEIN-RELATED"/>
    <property type="match status" value="1"/>
</dbReference>
<evidence type="ECO:0000256" key="1">
    <source>
        <dbReference type="SAM" id="Phobius"/>
    </source>
</evidence>
<feature type="domain" description="DUF4220" evidence="2">
    <location>
        <begin position="48"/>
        <end position="287"/>
    </location>
</feature>
<dbReference type="AlphaFoldDB" id="A0A452ZWT1"/>
<dbReference type="Gramene" id="AET1Gv20952200.1">
    <property type="protein sequence ID" value="AET1Gv20952200.1"/>
    <property type="gene ID" value="AET1Gv20952200"/>
</dbReference>
<evidence type="ECO:0000313" key="3">
    <source>
        <dbReference type="EnsemblPlants" id="AET1Gv20952200.1"/>
    </source>
</evidence>
<feature type="transmembrane region" description="Helical" evidence="1">
    <location>
        <begin position="104"/>
        <end position="127"/>
    </location>
</feature>
<evidence type="ECO:0000313" key="4">
    <source>
        <dbReference type="Proteomes" id="UP000015105"/>
    </source>
</evidence>
<keyword evidence="1" id="KW-0812">Transmembrane</keyword>
<dbReference type="Proteomes" id="UP000015105">
    <property type="component" value="Chromosome 1D"/>
</dbReference>
<feature type="transmembrane region" description="Helical" evidence="1">
    <location>
        <begin position="45"/>
        <end position="63"/>
    </location>
</feature>
<proteinExistence type="predicted"/>
<keyword evidence="1" id="KW-0472">Membrane</keyword>
<reference evidence="3" key="5">
    <citation type="journal article" date="2021" name="G3 (Bethesda)">
        <title>Aegilops tauschii genome assembly Aet v5.0 features greater sequence contiguity and improved annotation.</title>
        <authorList>
            <person name="Wang L."/>
            <person name="Zhu T."/>
            <person name="Rodriguez J.C."/>
            <person name="Deal K.R."/>
            <person name="Dubcovsky J."/>
            <person name="McGuire P.E."/>
            <person name="Lux T."/>
            <person name="Spannagl M."/>
            <person name="Mayer K.F.X."/>
            <person name="Baldrich P."/>
            <person name="Meyers B.C."/>
            <person name="Huo N."/>
            <person name="Gu Y.Q."/>
            <person name="Zhou H."/>
            <person name="Devos K.M."/>
            <person name="Bennetzen J.L."/>
            <person name="Unver T."/>
            <person name="Budak H."/>
            <person name="Gulick P.J."/>
            <person name="Galiba G."/>
            <person name="Kalapos B."/>
            <person name="Nelson D.R."/>
            <person name="Li P."/>
            <person name="You F.M."/>
            <person name="Luo M.C."/>
            <person name="Dvorak J."/>
        </authorList>
    </citation>
    <scope>NUCLEOTIDE SEQUENCE [LARGE SCALE GENOMIC DNA]</scope>
    <source>
        <strain evidence="3">cv. AL8/78</strain>
    </source>
</reference>